<evidence type="ECO:0000256" key="6">
    <source>
        <dbReference type="PROSITE-ProRule" id="PRU00469"/>
    </source>
</evidence>
<dbReference type="EMBL" id="JASBNA010000040">
    <property type="protein sequence ID" value="KAK7681591.1"/>
    <property type="molecule type" value="Genomic_DNA"/>
</dbReference>
<keyword evidence="6" id="KW-0863">Zinc-finger</keyword>
<dbReference type="GO" id="GO:0006367">
    <property type="term" value="P:transcription initiation at RNA polymerase II promoter"/>
    <property type="evidence" value="ECO:0007669"/>
    <property type="project" value="TreeGrafter"/>
</dbReference>
<evidence type="ECO:0000313" key="8">
    <source>
        <dbReference type="EMBL" id="KAK7681591.1"/>
    </source>
</evidence>
<evidence type="ECO:0000259" key="7">
    <source>
        <dbReference type="PROSITE" id="PS51134"/>
    </source>
</evidence>
<dbReference type="Gene3D" id="2.20.25.10">
    <property type="match status" value="1"/>
</dbReference>
<dbReference type="PRINTS" id="PR00685">
    <property type="entry name" value="TIFACTORIIB"/>
</dbReference>
<proteinExistence type="inferred from homology"/>
<dbReference type="GO" id="GO:0008270">
    <property type="term" value="F:zinc ion binding"/>
    <property type="evidence" value="ECO:0007669"/>
    <property type="project" value="UniProtKB-KW"/>
</dbReference>
<dbReference type="InterPro" id="IPR013150">
    <property type="entry name" value="TFIIB_cyclin"/>
</dbReference>
<dbReference type="Pfam" id="PF08271">
    <property type="entry name" value="Zn_Ribbon_TF"/>
    <property type="match status" value="1"/>
</dbReference>
<dbReference type="AlphaFoldDB" id="A0AAW0FLS1"/>
<name>A0AAW0FLS1_9APHY</name>
<dbReference type="GO" id="GO:0016251">
    <property type="term" value="F:RNA polymerase II general transcription initiation factor activity"/>
    <property type="evidence" value="ECO:0007669"/>
    <property type="project" value="TreeGrafter"/>
</dbReference>
<accession>A0AAW0FLS1</accession>
<dbReference type="CDD" id="cd20551">
    <property type="entry name" value="CYCLIN_TFIIB_rpt1"/>
    <property type="match status" value="1"/>
</dbReference>
<comment type="similarity">
    <text evidence="1">Belongs to the TFIIB family.</text>
</comment>
<evidence type="ECO:0000256" key="3">
    <source>
        <dbReference type="ARBA" id="ARBA00023015"/>
    </source>
</evidence>
<dbReference type="InterPro" id="IPR036915">
    <property type="entry name" value="Cyclin-like_sf"/>
</dbReference>
<dbReference type="GO" id="GO:0005634">
    <property type="term" value="C:nucleus"/>
    <property type="evidence" value="ECO:0007669"/>
    <property type="project" value="TreeGrafter"/>
</dbReference>
<dbReference type="SMART" id="SM00385">
    <property type="entry name" value="CYCLIN"/>
    <property type="match status" value="2"/>
</dbReference>
<dbReference type="Pfam" id="PF00382">
    <property type="entry name" value="TFIIB"/>
    <property type="match status" value="2"/>
</dbReference>
<dbReference type="SUPFAM" id="SSF57783">
    <property type="entry name" value="Zinc beta-ribbon"/>
    <property type="match status" value="1"/>
</dbReference>
<dbReference type="GO" id="GO:0097550">
    <property type="term" value="C:transcription preinitiation complex"/>
    <property type="evidence" value="ECO:0007669"/>
    <property type="project" value="TreeGrafter"/>
</dbReference>
<dbReference type="GO" id="GO:0070897">
    <property type="term" value="P:transcription preinitiation complex assembly"/>
    <property type="evidence" value="ECO:0007669"/>
    <property type="project" value="InterPro"/>
</dbReference>
<comment type="caution">
    <text evidence="8">The sequence shown here is derived from an EMBL/GenBank/DDBJ whole genome shotgun (WGS) entry which is preliminary data.</text>
</comment>
<dbReference type="Gene3D" id="1.10.472.10">
    <property type="entry name" value="Cyclin-like"/>
    <property type="match status" value="2"/>
</dbReference>
<protein>
    <recommendedName>
        <fullName evidence="5">General transcription factor TFIIB</fullName>
    </recommendedName>
</protein>
<organism evidence="8 9">
    <name type="scientific">Cerrena zonata</name>
    <dbReference type="NCBI Taxonomy" id="2478898"/>
    <lineage>
        <taxon>Eukaryota</taxon>
        <taxon>Fungi</taxon>
        <taxon>Dikarya</taxon>
        <taxon>Basidiomycota</taxon>
        <taxon>Agaricomycotina</taxon>
        <taxon>Agaricomycetes</taxon>
        <taxon>Polyporales</taxon>
        <taxon>Cerrenaceae</taxon>
        <taxon>Cerrena</taxon>
    </lineage>
</organism>
<dbReference type="PROSITE" id="PS51134">
    <property type="entry name" value="ZF_TFIIB"/>
    <property type="match status" value="1"/>
</dbReference>
<dbReference type="InterPro" id="IPR000812">
    <property type="entry name" value="TFIIB"/>
</dbReference>
<dbReference type="Proteomes" id="UP001385951">
    <property type="component" value="Unassembled WGS sequence"/>
</dbReference>
<keyword evidence="4" id="KW-0804">Transcription</keyword>
<dbReference type="PANTHER" id="PTHR11618:SF13">
    <property type="entry name" value="TRANSCRIPTION INITIATION FACTOR IIB"/>
    <property type="match status" value="1"/>
</dbReference>
<evidence type="ECO:0000256" key="2">
    <source>
        <dbReference type="ARBA" id="ARBA00022737"/>
    </source>
</evidence>
<keyword evidence="6" id="KW-0479">Metal-binding</keyword>
<keyword evidence="3" id="KW-0805">Transcription regulation</keyword>
<evidence type="ECO:0000256" key="5">
    <source>
        <dbReference type="ARBA" id="ARBA00031706"/>
    </source>
</evidence>
<keyword evidence="9" id="KW-1185">Reference proteome</keyword>
<keyword evidence="6" id="KW-0862">Zinc</keyword>
<dbReference type="FunFam" id="2.20.25.10:FF:000036">
    <property type="entry name" value="Transcription initiation factor IIB"/>
    <property type="match status" value="1"/>
</dbReference>
<sequence>MAYVQPFPLASPLQTPHQPIYAPDLAVRLICPDCKDPHPNIIEEYSSGDLVCGSCGLVLGDRIVDDRSEWRTFADNDGDDPSRVGTVVDPLMLGMEQLDTDISFKDNHSGVARELRRAVARSSGTRTQRTLVQAFNDITAFCDQFSMPKTIADFAKQLFKRAAEEKLLRARSQQGIIAACVFIACRHAGVDRTFKEIADLARIDKKVLGKCFTVLSTTFSVGSKASVKTAAGSAPETVGPEVHLGRFLNHLGLPHKFEPICAEIIRRGRLQALFEHRKPLTILGAVIYFTSHLLGDPRSFSELKPAIDVGEGTIRQVYRCMYKHRDSLIKEEWITKGIAHVERLPE</sequence>
<reference evidence="8 9" key="1">
    <citation type="submission" date="2022-09" db="EMBL/GenBank/DDBJ databases">
        <authorList>
            <person name="Palmer J.M."/>
        </authorList>
    </citation>
    <scope>NUCLEOTIDE SEQUENCE [LARGE SCALE GENOMIC DNA]</scope>
    <source>
        <strain evidence="8 9">DSM 7382</strain>
    </source>
</reference>
<dbReference type="PANTHER" id="PTHR11618">
    <property type="entry name" value="TRANSCRIPTION INITIATION FACTOR IIB-RELATED"/>
    <property type="match status" value="1"/>
</dbReference>
<keyword evidence="2" id="KW-0677">Repeat</keyword>
<dbReference type="InterPro" id="IPR013137">
    <property type="entry name" value="Znf_TFIIB"/>
</dbReference>
<evidence type="ECO:0000256" key="1">
    <source>
        <dbReference type="ARBA" id="ARBA00010857"/>
    </source>
</evidence>
<feature type="domain" description="TFIIB-type" evidence="7">
    <location>
        <begin position="27"/>
        <end position="60"/>
    </location>
</feature>
<dbReference type="InterPro" id="IPR013763">
    <property type="entry name" value="Cyclin-like_dom"/>
</dbReference>
<dbReference type="GO" id="GO:0017025">
    <property type="term" value="F:TBP-class protein binding"/>
    <property type="evidence" value="ECO:0007669"/>
    <property type="project" value="InterPro"/>
</dbReference>
<gene>
    <name evidence="8" type="ORF">QCA50_015324</name>
</gene>
<evidence type="ECO:0000256" key="4">
    <source>
        <dbReference type="ARBA" id="ARBA00023163"/>
    </source>
</evidence>
<dbReference type="SUPFAM" id="SSF47954">
    <property type="entry name" value="Cyclin-like"/>
    <property type="match status" value="2"/>
</dbReference>
<evidence type="ECO:0000313" key="9">
    <source>
        <dbReference type="Proteomes" id="UP001385951"/>
    </source>
</evidence>